<dbReference type="Proteomes" id="UP000295418">
    <property type="component" value="Unassembled WGS sequence"/>
</dbReference>
<feature type="domain" description="AAA+ ATPase" evidence="13">
    <location>
        <begin position="37"/>
        <end position="179"/>
    </location>
</feature>
<dbReference type="OrthoDB" id="9810148at2"/>
<dbReference type="CDD" id="cd18137">
    <property type="entry name" value="HLD_clamp_pol_III_gamma_tau"/>
    <property type="match status" value="1"/>
</dbReference>
<keyword evidence="8" id="KW-0862">Zinc</keyword>
<evidence type="ECO:0000256" key="12">
    <source>
        <dbReference type="SAM" id="MobiDB-lite"/>
    </source>
</evidence>
<dbReference type="InterPro" id="IPR008921">
    <property type="entry name" value="DNA_pol3_clamp-load_cplx_C"/>
</dbReference>
<evidence type="ECO:0000256" key="11">
    <source>
        <dbReference type="ARBA" id="ARBA00049244"/>
    </source>
</evidence>
<keyword evidence="10" id="KW-0239">DNA-directed DNA polymerase</keyword>
<dbReference type="PRINTS" id="PR00300">
    <property type="entry name" value="CLPPROTEASEA"/>
</dbReference>
<dbReference type="AlphaFoldDB" id="A0A4R4EFU4"/>
<evidence type="ECO:0000313" key="15">
    <source>
        <dbReference type="Proteomes" id="UP000295418"/>
    </source>
</evidence>
<dbReference type="FunFam" id="1.10.8.60:FF:000013">
    <property type="entry name" value="DNA polymerase III subunit gamma/tau"/>
    <property type="match status" value="1"/>
</dbReference>
<dbReference type="InterPro" id="IPR027417">
    <property type="entry name" value="P-loop_NTPase"/>
</dbReference>
<dbReference type="InterPro" id="IPR050238">
    <property type="entry name" value="DNA_Rep/Repair_Clamp_Loader"/>
</dbReference>
<dbReference type="InterPro" id="IPR012763">
    <property type="entry name" value="DNA_pol_III_sug/sutau_N"/>
</dbReference>
<proteinExistence type="inferred from homology"/>
<protein>
    <recommendedName>
        <fullName evidence="2">DNA-directed DNA polymerase</fullName>
        <ecNumber evidence="2">2.7.7.7</ecNumber>
    </recommendedName>
</protein>
<dbReference type="FunFam" id="3.40.50.300:FF:000014">
    <property type="entry name" value="DNA polymerase III subunit gamma/tau"/>
    <property type="match status" value="1"/>
</dbReference>
<evidence type="ECO:0000256" key="1">
    <source>
        <dbReference type="ARBA" id="ARBA00006360"/>
    </source>
</evidence>
<dbReference type="NCBIfam" id="NF004046">
    <property type="entry name" value="PRK05563.1"/>
    <property type="match status" value="1"/>
</dbReference>
<dbReference type="Pfam" id="PF22608">
    <property type="entry name" value="DNAX_ATPase_lid"/>
    <property type="match status" value="1"/>
</dbReference>
<dbReference type="CDD" id="cd00009">
    <property type="entry name" value="AAA"/>
    <property type="match status" value="1"/>
</dbReference>
<dbReference type="InterPro" id="IPR048448">
    <property type="entry name" value="DnaX-like_C"/>
</dbReference>
<dbReference type="Gene3D" id="3.30.300.180">
    <property type="match status" value="1"/>
</dbReference>
<keyword evidence="9" id="KW-0067">ATP-binding</keyword>
<feature type="region of interest" description="Disordered" evidence="12">
    <location>
        <begin position="419"/>
        <end position="440"/>
    </location>
</feature>
<evidence type="ECO:0000256" key="2">
    <source>
        <dbReference type="ARBA" id="ARBA00012417"/>
    </source>
</evidence>
<dbReference type="SUPFAM" id="SSF52540">
    <property type="entry name" value="P-loop containing nucleoside triphosphate hydrolases"/>
    <property type="match status" value="1"/>
</dbReference>
<evidence type="ECO:0000256" key="7">
    <source>
        <dbReference type="ARBA" id="ARBA00022741"/>
    </source>
</evidence>
<dbReference type="Gene3D" id="3.40.50.300">
    <property type="entry name" value="P-loop containing nucleotide triphosphate hydrolases"/>
    <property type="match status" value="1"/>
</dbReference>
<dbReference type="GO" id="GO:0003677">
    <property type="term" value="F:DNA binding"/>
    <property type="evidence" value="ECO:0007669"/>
    <property type="project" value="InterPro"/>
</dbReference>
<dbReference type="PANTHER" id="PTHR11669">
    <property type="entry name" value="REPLICATION FACTOR C / DNA POLYMERASE III GAMMA-TAU SUBUNIT"/>
    <property type="match status" value="1"/>
</dbReference>
<gene>
    <name evidence="14" type="primary">dnaX</name>
    <name evidence="14" type="ORF">E0485_07750</name>
</gene>
<comment type="similarity">
    <text evidence="1">Belongs to the DnaX/STICHEL family.</text>
</comment>
<evidence type="ECO:0000313" key="14">
    <source>
        <dbReference type="EMBL" id="TCZ78944.1"/>
    </source>
</evidence>
<dbReference type="EC" id="2.7.7.7" evidence="2"/>
<dbReference type="Gene3D" id="1.10.8.60">
    <property type="match status" value="1"/>
</dbReference>
<accession>A0A4R4EFU4</accession>
<dbReference type="GO" id="GO:0003887">
    <property type="term" value="F:DNA-directed DNA polymerase activity"/>
    <property type="evidence" value="ECO:0007669"/>
    <property type="project" value="UniProtKB-KW"/>
</dbReference>
<dbReference type="Pfam" id="PF20964">
    <property type="entry name" value="DnaX_C"/>
    <property type="match status" value="1"/>
</dbReference>
<dbReference type="Gene3D" id="1.20.272.10">
    <property type="match status" value="1"/>
</dbReference>
<dbReference type="InterPro" id="IPR038454">
    <property type="entry name" value="DnaA_N_sf"/>
</dbReference>
<comment type="catalytic activity">
    <reaction evidence="11">
        <text>DNA(n) + a 2'-deoxyribonucleoside 5'-triphosphate = DNA(n+1) + diphosphate</text>
        <dbReference type="Rhea" id="RHEA:22508"/>
        <dbReference type="Rhea" id="RHEA-COMP:17339"/>
        <dbReference type="Rhea" id="RHEA-COMP:17340"/>
        <dbReference type="ChEBI" id="CHEBI:33019"/>
        <dbReference type="ChEBI" id="CHEBI:61560"/>
        <dbReference type="ChEBI" id="CHEBI:173112"/>
        <dbReference type="EC" id="2.7.7.7"/>
    </reaction>
</comment>
<evidence type="ECO:0000256" key="8">
    <source>
        <dbReference type="ARBA" id="ARBA00022833"/>
    </source>
</evidence>
<keyword evidence="6" id="KW-0479">Metal-binding</keyword>
<dbReference type="NCBIfam" id="TIGR02397">
    <property type="entry name" value="dnaX_nterm"/>
    <property type="match status" value="1"/>
</dbReference>
<dbReference type="SMART" id="SM00382">
    <property type="entry name" value="AAA"/>
    <property type="match status" value="1"/>
</dbReference>
<evidence type="ECO:0000256" key="6">
    <source>
        <dbReference type="ARBA" id="ARBA00022723"/>
    </source>
</evidence>
<dbReference type="PANTHER" id="PTHR11669:SF0">
    <property type="entry name" value="PROTEIN STICHEL-LIKE 2"/>
    <property type="match status" value="1"/>
</dbReference>
<dbReference type="GO" id="GO:0005524">
    <property type="term" value="F:ATP binding"/>
    <property type="evidence" value="ECO:0007669"/>
    <property type="project" value="UniProtKB-KW"/>
</dbReference>
<dbReference type="InterPro" id="IPR003593">
    <property type="entry name" value="AAA+_ATPase"/>
</dbReference>
<evidence type="ECO:0000256" key="9">
    <source>
        <dbReference type="ARBA" id="ARBA00022840"/>
    </source>
</evidence>
<dbReference type="RefSeq" id="WP_132417396.1">
    <property type="nucleotide sequence ID" value="NZ_SKFG01000004.1"/>
</dbReference>
<keyword evidence="4 14" id="KW-0548">Nucleotidyltransferase</keyword>
<keyword evidence="15" id="KW-1185">Reference proteome</keyword>
<dbReference type="InterPro" id="IPR045085">
    <property type="entry name" value="HLD_clamp_pol_III_gamma_tau"/>
</dbReference>
<keyword evidence="3 14" id="KW-0808">Transferase</keyword>
<dbReference type="SUPFAM" id="SSF48019">
    <property type="entry name" value="post-AAA+ oligomerization domain-like"/>
    <property type="match status" value="1"/>
</dbReference>
<keyword evidence="5" id="KW-0235">DNA replication</keyword>
<comment type="caution">
    <text evidence="14">The sequence shown here is derived from an EMBL/GenBank/DDBJ whole genome shotgun (WGS) entry which is preliminary data.</text>
</comment>
<evidence type="ECO:0000256" key="5">
    <source>
        <dbReference type="ARBA" id="ARBA00022705"/>
    </source>
</evidence>
<dbReference type="EMBL" id="SKFG01000004">
    <property type="protein sequence ID" value="TCZ78944.1"/>
    <property type="molecule type" value="Genomic_DNA"/>
</dbReference>
<dbReference type="InterPro" id="IPR001270">
    <property type="entry name" value="ClpA/B"/>
</dbReference>
<organism evidence="14 15">
    <name type="scientific">Paenibacillus albiflavus</name>
    <dbReference type="NCBI Taxonomy" id="2545760"/>
    <lineage>
        <taxon>Bacteria</taxon>
        <taxon>Bacillati</taxon>
        <taxon>Bacillota</taxon>
        <taxon>Bacilli</taxon>
        <taxon>Bacillales</taxon>
        <taxon>Paenibacillaceae</taxon>
        <taxon>Paenibacillus</taxon>
    </lineage>
</organism>
<dbReference type="GO" id="GO:0006261">
    <property type="term" value="P:DNA-templated DNA replication"/>
    <property type="evidence" value="ECO:0007669"/>
    <property type="project" value="TreeGrafter"/>
</dbReference>
<sequence>MAHIALYRTWRSRTFSEVIGQKHITQTLQNSLRENRLSHAYLFTGPRGTGKTSTAKILARAVNCENGPAAEPCNECSACLRMLDGTLMDVVEIDAASNNGVDEIRDLRDKVKYAPTEVRCKIYIIDEVHMLSQGAFNAFLKTLEEPPEHVIFILATTDPQKIPATILSRCQRFDFKRVSLEDQVQWLKFVCEQEKLTADEEALHYIGRLSDGGMRDALSLLEQVSSFSVDRITIDDVLAMTGGLPSEGYQRLMDTIAKQDISEAMQLVDRFMQEGKSADKFIEGFVHFIRDLLLMKLMPEGSMLTEQIFDAKRLEAQVKLFSSQEMMQMIDVLSHYQGEMKFAAQPQLLLEIAVMRLCTSGSSSHSLAEASGAVSAARAAQPQASRVGEDTAALMQRIQRMEEQLTQLLQSGAGGAGAAPRGAAAAVPTRSGPGFGARSAAAPRSRIPLDRFVSGAASAEFRAAAAKWSQVLSSVKERKITVHAWLVDGEPVSYDGDTLLVVFRSSMHRDTTEKPANKGVIEQVMQEVFGKPIKLTTAMVKDWQDAQAVTAPESVEELVLVASDEPADESEKPHVDEALKLFGKDLVVFTED</sequence>
<evidence type="ECO:0000256" key="3">
    <source>
        <dbReference type="ARBA" id="ARBA00022679"/>
    </source>
</evidence>
<dbReference type="GO" id="GO:0009360">
    <property type="term" value="C:DNA polymerase III complex"/>
    <property type="evidence" value="ECO:0007669"/>
    <property type="project" value="InterPro"/>
</dbReference>
<keyword evidence="7" id="KW-0547">Nucleotide-binding</keyword>
<dbReference type="GO" id="GO:0046872">
    <property type="term" value="F:metal ion binding"/>
    <property type="evidence" value="ECO:0007669"/>
    <property type="project" value="UniProtKB-KW"/>
</dbReference>
<evidence type="ECO:0000256" key="4">
    <source>
        <dbReference type="ARBA" id="ARBA00022695"/>
    </source>
</evidence>
<name>A0A4R4EFU4_9BACL</name>
<dbReference type="Pfam" id="PF12169">
    <property type="entry name" value="DNA_pol3_gamma3"/>
    <property type="match status" value="1"/>
</dbReference>
<reference evidence="14 15" key="1">
    <citation type="submission" date="2019-03" db="EMBL/GenBank/DDBJ databases">
        <authorList>
            <person name="Kim M.K.M."/>
        </authorList>
    </citation>
    <scope>NUCLEOTIDE SEQUENCE [LARGE SCALE GENOMIC DNA]</scope>
    <source>
        <strain evidence="14 15">18JY21-1</strain>
    </source>
</reference>
<evidence type="ECO:0000259" key="13">
    <source>
        <dbReference type="SMART" id="SM00382"/>
    </source>
</evidence>
<evidence type="ECO:0000256" key="10">
    <source>
        <dbReference type="ARBA" id="ARBA00022932"/>
    </source>
</evidence>
<dbReference type="InterPro" id="IPR022754">
    <property type="entry name" value="DNA_pol_III_gamma-3"/>
</dbReference>
<dbReference type="Pfam" id="PF13177">
    <property type="entry name" value="DNA_pol3_delta2"/>
    <property type="match status" value="1"/>
</dbReference>